<feature type="repeat" description="TPR" evidence="1">
    <location>
        <begin position="275"/>
        <end position="308"/>
    </location>
</feature>
<dbReference type="InterPro" id="IPR011990">
    <property type="entry name" value="TPR-like_helical_dom_sf"/>
</dbReference>
<name>A0A512NI26_9HYPH</name>
<dbReference type="GO" id="GO:0000030">
    <property type="term" value="F:mannosyltransferase activity"/>
    <property type="evidence" value="ECO:0007669"/>
    <property type="project" value="TreeGrafter"/>
</dbReference>
<feature type="repeat" description="TPR" evidence="1">
    <location>
        <begin position="309"/>
        <end position="342"/>
    </location>
</feature>
<dbReference type="Gene3D" id="1.25.40.10">
    <property type="entry name" value="Tetratricopeptide repeat domain"/>
    <property type="match status" value="2"/>
</dbReference>
<dbReference type="PANTHER" id="PTHR44216:SF3">
    <property type="entry name" value="PROTEIN O-MANNOSYL-TRANSFERASE TMTC2"/>
    <property type="match status" value="1"/>
</dbReference>
<dbReference type="SUPFAM" id="SSF48452">
    <property type="entry name" value="TPR-like"/>
    <property type="match status" value="1"/>
</dbReference>
<accession>A0A512NI26</accession>
<gene>
    <name evidence="2" type="ORF">RSO01_57730</name>
</gene>
<dbReference type="PROSITE" id="PS50005">
    <property type="entry name" value="TPR"/>
    <property type="match status" value="2"/>
</dbReference>
<dbReference type="InterPro" id="IPR052384">
    <property type="entry name" value="TMTC_O-mannosyltransferase"/>
</dbReference>
<dbReference type="GO" id="GO:0035269">
    <property type="term" value="P:protein O-linked glycosylation via mannose"/>
    <property type="evidence" value="ECO:0007669"/>
    <property type="project" value="TreeGrafter"/>
</dbReference>
<proteinExistence type="predicted"/>
<dbReference type="OrthoDB" id="146908at2"/>
<dbReference type="Proteomes" id="UP000321058">
    <property type="component" value="Unassembled WGS sequence"/>
</dbReference>
<keyword evidence="3" id="KW-1185">Reference proteome</keyword>
<evidence type="ECO:0000313" key="3">
    <source>
        <dbReference type="Proteomes" id="UP000321058"/>
    </source>
</evidence>
<evidence type="ECO:0000313" key="2">
    <source>
        <dbReference type="EMBL" id="GEP58607.1"/>
    </source>
</evidence>
<dbReference type="PANTHER" id="PTHR44216">
    <property type="entry name" value="PROTEIN O-MANNOSYL-TRANSFERASE TMTC2"/>
    <property type="match status" value="1"/>
</dbReference>
<reference evidence="2 3" key="1">
    <citation type="submission" date="2019-07" db="EMBL/GenBank/DDBJ databases">
        <title>Whole genome shotgun sequence of Reyranella soli NBRC 108950.</title>
        <authorList>
            <person name="Hosoyama A."/>
            <person name="Uohara A."/>
            <person name="Ohji S."/>
            <person name="Ichikawa N."/>
        </authorList>
    </citation>
    <scope>NUCLEOTIDE SEQUENCE [LARGE SCALE GENOMIC DNA]</scope>
    <source>
        <strain evidence="2 3">NBRC 108950</strain>
    </source>
</reference>
<dbReference type="SMART" id="SM00028">
    <property type="entry name" value="TPR"/>
    <property type="match status" value="4"/>
</dbReference>
<protein>
    <submittedName>
        <fullName evidence="2">O-linked GlcNAc transferase</fullName>
    </submittedName>
</protein>
<keyword evidence="1" id="KW-0802">TPR repeat</keyword>
<dbReference type="Pfam" id="PF13432">
    <property type="entry name" value="TPR_16"/>
    <property type="match status" value="1"/>
</dbReference>
<dbReference type="AlphaFoldDB" id="A0A512NI26"/>
<keyword evidence="2" id="KW-0808">Transferase</keyword>
<dbReference type="EMBL" id="BKAJ01000105">
    <property type="protein sequence ID" value="GEP58607.1"/>
    <property type="molecule type" value="Genomic_DNA"/>
</dbReference>
<organism evidence="2 3">
    <name type="scientific">Reyranella soli</name>
    <dbReference type="NCBI Taxonomy" id="1230389"/>
    <lineage>
        <taxon>Bacteria</taxon>
        <taxon>Pseudomonadati</taxon>
        <taxon>Pseudomonadota</taxon>
        <taxon>Alphaproteobacteria</taxon>
        <taxon>Hyphomicrobiales</taxon>
        <taxon>Reyranellaceae</taxon>
        <taxon>Reyranella</taxon>
    </lineage>
</organism>
<dbReference type="RefSeq" id="WP_147154005.1">
    <property type="nucleotide sequence ID" value="NZ_BKAJ01000105.1"/>
</dbReference>
<dbReference type="InterPro" id="IPR019734">
    <property type="entry name" value="TPR_rpt"/>
</dbReference>
<comment type="caution">
    <text evidence="2">The sequence shown here is derived from an EMBL/GenBank/DDBJ whole genome shotgun (WGS) entry which is preliminary data.</text>
</comment>
<evidence type="ECO:0000256" key="1">
    <source>
        <dbReference type="PROSITE-ProRule" id="PRU00339"/>
    </source>
</evidence>
<sequence length="367" mass="39653">MPLAGETIFLVGRIQGLTRRRLDTLVRLREAKLATRPGRTVTTIAFGHSAVARALDDGRVALPTGMPATAALISENVLRRELGLLAPPAEVDRSMGRAEIERLSGLSPNLLSCLVLFDVLEPVDERFAWSDLVAAREAARLLKQGVAIGDVLEASVALRRRGGTLAEARLTEGPTGELLRQVGGQLAELSGQLTMFGGQGQQKPRSIDDLLLEAEEAELAGDHATAESLYTTAMRADTADPVLPFNLGNVFQAQGRGPEAKVAWQIAVARDPAFAEAWYNLALAAEDEEQTDLAIAEYRRAVKAQPDWGDAHFNLALLLTKIERCDEALAAWQRFLEVEPAGKHAATAQKAIALCRMKIQQDKAQTG</sequence>